<proteinExistence type="predicted"/>
<dbReference type="InterPro" id="IPR035892">
    <property type="entry name" value="C2_domain_sf"/>
</dbReference>
<accession>A0AAD4JFK3</accession>
<dbReference type="InterPro" id="IPR000008">
    <property type="entry name" value="C2_dom"/>
</dbReference>
<name>A0AAD4JFK3_PERFH</name>
<feature type="domain" description="C2" evidence="1">
    <location>
        <begin position="1"/>
        <end position="88"/>
    </location>
</feature>
<dbReference type="PANTHER" id="PTHR32246:SF22">
    <property type="entry name" value="C2 DOMAIN-CONTAINING PROTEIN"/>
    <property type="match status" value="1"/>
</dbReference>
<dbReference type="Gene3D" id="2.60.40.150">
    <property type="entry name" value="C2 domain"/>
    <property type="match status" value="1"/>
</dbReference>
<comment type="caution">
    <text evidence="2">The sequence shown here is derived from an EMBL/GenBank/DDBJ whole genome shotgun (WGS) entry which is preliminary data.</text>
</comment>
<evidence type="ECO:0000313" key="2">
    <source>
        <dbReference type="EMBL" id="KAH6832837.1"/>
    </source>
</evidence>
<dbReference type="SUPFAM" id="SSF49562">
    <property type="entry name" value="C2 domain (Calcium/lipid-binding domain, CaLB)"/>
    <property type="match status" value="1"/>
</dbReference>
<protein>
    <recommendedName>
        <fullName evidence="1">C2 domain-containing protein</fullName>
    </recommendedName>
</protein>
<dbReference type="PROSITE" id="PS50004">
    <property type="entry name" value="C2"/>
    <property type="match status" value="1"/>
</dbReference>
<organism evidence="2 3">
    <name type="scientific">Perilla frutescens var. hirtella</name>
    <name type="common">Perilla citriodora</name>
    <name type="synonym">Perilla setoyensis</name>
    <dbReference type="NCBI Taxonomy" id="608512"/>
    <lineage>
        <taxon>Eukaryota</taxon>
        <taxon>Viridiplantae</taxon>
        <taxon>Streptophyta</taxon>
        <taxon>Embryophyta</taxon>
        <taxon>Tracheophyta</taxon>
        <taxon>Spermatophyta</taxon>
        <taxon>Magnoliopsida</taxon>
        <taxon>eudicotyledons</taxon>
        <taxon>Gunneridae</taxon>
        <taxon>Pentapetalae</taxon>
        <taxon>asterids</taxon>
        <taxon>lamiids</taxon>
        <taxon>Lamiales</taxon>
        <taxon>Lamiaceae</taxon>
        <taxon>Nepetoideae</taxon>
        <taxon>Elsholtzieae</taxon>
        <taxon>Perilla</taxon>
    </lineage>
</organism>
<dbReference type="Proteomes" id="UP001190926">
    <property type="component" value="Unassembled WGS sequence"/>
</dbReference>
<dbReference type="AlphaFoldDB" id="A0AAD4JFK3"/>
<keyword evidence="3" id="KW-1185">Reference proteome</keyword>
<dbReference type="PANTHER" id="PTHR32246">
    <property type="entry name" value="INGRESSION PROTEIN FIC1"/>
    <property type="match status" value="1"/>
</dbReference>
<dbReference type="Pfam" id="PF00168">
    <property type="entry name" value="C2"/>
    <property type="match status" value="1"/>
</dbReference>
<evidence type="ECO:0000313" key="3">
    <source>
        <dbReference type="Proteomes" id="UP001190926"/>
    </source>
</evidence>
<reference evidence="2 3" key="1">
    <citation type="journal article" date="2021" name="Nat. Commun.">
        <title>Incipient diploidization of the medicinal plant Perilla within 10,000 years.</title>
        <authorList>
            <person name="Zhang Y."/>
            <person name="Shen Q."/>
            <person name="Leng L."/>
            <person name="Zhang D."/>
            <person name="Chen S."/>
            <person name="Shi Y."/>
            <person name="Ning Z."/>
            <person name="Chen S."/>
        </authorList>
    </citation>
    <scope>NUCLEOTIDE SEQUENCE [LARGE SCALE GENOMIC DNA]</scope>
    <source>
        <strain evidence="3">cv. PC099</strain>
    </source>
</reference>
<sequence>MKVYAEVSLNGIPETTTESDVDKQGETNPTWSFVAGYTVSEAAVQLPGVNLVVKLLCKRTIGDKLIGEVKIPLKNLFDTAYESAEQDKIRSYDVEGTPNGVLNISYSFGEKMAVVPDPAPRQPSSSGQKIVQGLGLGLGVLGLKED</sequence>
<gene>
    <name evidence="2" type="ORF">C2S53_014348</name>
</gene>
<evidence type="ECO:0000259" key="1">
    <source>
        <dbReference type="PROSITE" id="PS50004"/>
    </source>
</evidence>
<dbReference type="EMBL" id="SDAM02000063">
    <property type="protein sequence ID" value="KAH6832837.1"/>
    <property type="molecule type" value="Genomic_DNA"/>
</dbReference>